<dbReference type="EMBL" id="CP017634">
    <property type="protein sequence ID" value="ATW23930.1"/>
    <property type="molecule type" value="Genomic_DNA"/>
</dbReference>
<dbReference type="KEGG" id="fwa:DCMF_03170"/>
<protein>
    <submittedName>
        <fullName evidence="2">NGG1p interacting factor NIF3</fullName>
    </submittedName>
</protein>
<keyword evidence="3" id="KW-1185">Reference proteome</keyword>
<dbReference type="OrthoDB" id="9798371at2"/>
<proteinExistence type="predicted"/>
<dbReference type="InterPro" id="IPR036069">
    <property type="entry name" value="DUF34/NIF3_sf"/>
</dbReference>
<dbReference type="RefSeq" id="WP_148133100.1">
    <property type="nucleotide sequence ID" value="NZ_CP017634.1"/>
</dbReference>
<evidence type="ECO:0000313" key="2">
    <source>
        <dbReference type="EMBL" id="ATW23930.1"/>
    </source>
</evidence>
<organism evidence="2 3">
    <name type="scientific">Formimonas warabiya</name>
    <dbReference type="NCBI Taxonomy" id="1761012"/>
    <lineage>
        <taxon>Bacteria</taxon>
        <taxon>Bacillati</taxon>
        <taxon>Bacillota</taxon>
        <taxon>Clostridia</taxon>
        <taxon>Eubacteriales</taxon>
        <taxon>Peptococcaceae</taxon>
        <taxon>Candidatus Formimonas</taxon>
    </lineage>
</organism>
<evidence type="ECO:0000256" key="1">
    <source>
        <dbReference type="SAM" id="Coils"/>
    </source>
</evidence>
<sequence>MKLMDLYQLVVKTGMSADPRGEKTVEKDLQKTRKRWEKLEEKKREFFDQESLSNPYSDTRILFGEPETEVSTLFTGIDIEMGEILLADRLREKGEKIDLVLSHHPEGYALAGLYEVMHIQEGIMAGLGVPINVAEGLLASRIPEVKRGFLPFNHNRTVDAARILGIPFMSAHTPADNLVTAFLIKYLAEKGPDTLDELIEVLKEIPEYRNAAKLKAGPTIVLGLGKRSVGKIFVDMTGGTSGSEDAFEKLAIAGVGTIVGMHMGEKHRKNAEKYHINVVIAGHMASDSLGMNLLLDRIEEKGVRIIPVAGLDRVARR</sequence>
<dbReference type="Proteomes" id="UP000323521">
    <property type="component" value="Chromosome"/>
</dbReference>
<evidence type="ECO:0000313" key="3">
    <source>
        <dbReference type="Proteomes" id="UP000323521"/>
    </source>
</evidence>
<name>A0A3G1KND3_FORW1</name>
<keyword evidence="1" id="KW-0175">Coiled coil</keyword>
<gene>
    <name evidence="2" type="ORF">DCMF_03170</name>
</gene>
<dbReference type="SUPFAM" id="SSF102705">
    <property type="entry name" value="NIF3 (NGG1p interacting factor 3)-like"/>
    <property type="match status" value="1"/>
</dbReference>
<dbReference type="AlphaFoldDB" id="A0A3G1KND3"/>
<feature type="coiled-coil region" evidence="1">
    <location>
        <begin position="22"/>
        <end position="49"/>
    </location>
</feature>
<accession>A0A3G1KND3</accession>
<reference evidence="2 3" key="1">
    <citation type="submission" date="2016-10" db="EMBL/GenBank/DDBJ databases">
        <title>Complete Genome Sequence of Peptococcaceae strain DCMF.</title>
        <authorList>
            <person name="Edwards R.J."/>
            <person name="Holland S.I."/>
            <person name="Deshpande N.P."/>
            <person name="Wong Y.K."/>
            <person name="Ertan H."/>
            <person name="Manefield M."/>
            <person name="Russell T.L."/>
            <person name="Lee M.J."/>
        </authorList>
    </citation>
    <scope>NUCLEOTIDE SEQUENCE [LARGE SCALE GENOMIC DNA]</scope>
    <source>
        <strain evidence="2 3">DCMF</strain>
    </source>
</reference>